<reference evidence="1" key="2">
    <citation type="journal article" date="2015" name="Fish Shellfish Immunol.">
        <title>Early steps in the European eel (Anguilla anguilla)-Vibrio vulnificus interaction in the gills: Role of the RtxA13 toxin.</title>
        <authorList>
            <person name="Callol A."/>
            <person name="Pajuelo D."/>
            <person name="Ebbesson L."/>
            <person name="Teles M."/>
            <person name="MacKenzie S."/>
            <person name="Amaro C."/>
        </authorList>
    </citation>
    <scope>NUCLEOTIDE SEQUENCE</scope>
</reference>
<reference evidence="1" key="1">
    <citation type="submission" date="2014-11" db="EMBL/GenBank/DDBJ databases">
        <authorList>
            <person name="Amaro Gonzalez C."/>
        </authorList>
    </citation>
    <scope>NUCLEOTIDE SEQUENCE</scope>
</reference>
<accession>A0A0E9P620</accession>
<sequence>MLTELRVCRHYRHFGSRLRALSAGSSVIAPLSTSLRKRASAERL</sequence>
<proteinExistence type="predicted"/>
<protein>
    <submittedName>
        <fullName evidence="1">Uncharacterized protein</fullName>
    </submittedName>
</protein>
<evidence type="ECO:0000313" key="1">
    <source>
        <dbReference type="EMBL" id="JAH00036.1"/>
    </source>
</evidence>
<dbReference type="AlphaFoldDB" id="A0A0E9P620"/>
<organism evidence="1">
    <name type="scientific">Anguilla anguilla</name>
    <name type="common">European freshwater eel</name>
    <name type="synonym">Muraena anguilla</name>
    <dbReference type="NCBI Taxonomy" id="7936"/>
    <lineage>
        <taxon>Eukaryota</taxon>
        <taxon>Metazoa</taxon>
        <taxon>Chordata</taxon>
        <taxon>Craniata</taxon>
        <taxon>Vertebrata</taxon>
        <taxon>Euteleostomi</taxon>
        <taxon>Actinopterygii</taxon>
        <taxon>Neopterygii</taxon>
        <taxon>Teleostei</taxon>
        <taxon>Anguilliformes</taxon>
        <taxon>Anguillidae</taxon>
        <taxon>Anguilla</taxon>
    </lineage>
</organism>
<dbReference type="EMBL" id="GBXM01108541">
    <property type="protein sequence ID" value="JAH00036.1"/>
    <property type="molecule type" value="Transcribed_RNA"/>
</dbReference>
<name>A0A0E9P620_ANGAN</name>